<organism evidence="1 2">
    <name type="scientific">Micavibrio aeruginosavorus</name>
    <dbReference type="NCBI Taxonomy" id="349221"/>
    <lineage>
        <taxon>Bacteria</taxon>
        <taxon>Pseudomonadati</taxon>
        <taxon>Bdellovibrionota</taxon>
        <taxon>Bdellovibrionia</taxon>
        <taxon>Bdellovibrionales</taxon>
        <taxon>Pseudobdellovibrionaceae</taxon>
        <taxon>Micavibrio</taxon>
    </lineage>
</organism>
<gene>
    <name evidence="1" type="ORF">DI551_09175</name>
</gene>
<sequence>MSFEKAIGFGINPDDPKGPLLPLTKAEKKFLSDLGIVPKFIDLKDMLPAECKEPEPKILVTGPKCFMNIRAFFSSAENSALIPGQMYTGKLPLTSVLLDTVENGSPTAKLSQSDMSLRYRFEMDVATRKRNKGDYNEKSAMKTAEVIGGIADRDEKECELKDGDSLRDGYQRFLSKYRKMNDPAFCDDVIYDDLHVLGGYIAARTEYGFAVRHPKYPVAFVFEACEDMFDTLKNNLSESLVSRFEFEFEPKQMWGDANRLPLHARTKEGFKEFLYNFMCDIRDDIHLATPGSLINVKSKAEVAREDLIAFECNSDDFKRSGLADYFGGATNASGECNELAAAKWALVTSQPLKETLKTAGHAIFQRCAKLHKTKIFFNEAAEGLDAIPATPGLRVIPSATTISARAYAH</sequence>
<accession>A0A2W5PJZ1</accession>
<proteinExistence type="predicted"/>
<reference evidence="1 2" key="1">
    <citation type="submission" date="2017-08" db="EMBL/GenBank/DDBJ databases">
        <title>Infants hospitalized years apart are colonized by the same room-sourced microbial strains.</title>
        <authorList>
            <person name="Brooks B."/>
            <person name="Olm M.R."/>
            <person name="Firek B.A."/>
            <person name="Baker R."/>
            <person name="Thomas B.C."/>
            <person name="Morowitz M.J."/>
            <person name="Banfield J.F."/>
        </authorList>
    </citation>
    <scope>NUCLEOTIDE SEQUENCE [LARGE SCALE GENOMIC DNA]</scope>
    <source>
        <strain evidence="1">S2_005_002_R2_29</strain>
    </source>
</reference>
<name>A0A2W5PJZ1_9BACT</name>
<evidence type="ECO:0000313" key="2">
    <source>
        <dbReference type="Proteomes" id="UP000249417"/>
    </source>
</evidence>
<comment type="caution">
    <text evidence="1">The sequence shown here is derived from an EMBL/GenBank/DDBJ whole genome shotgun (WGS) entry which is preliminary data.</text>
</comment>
<dbReference type="AlphaFoldDB" id="A0A2W5PJZ1"/>
<protein>
    <submittedName>
        <fullName evidence="1">Uncharacterized protein</fullName>
    </submittedName>
</protein>
<evidence type="ECO:0000313" key="1">
    <source>
        <dbReference type="EMBL" id="PZQ44897.1"/>
    </source>
</evidence>
<dbReference type="Proteomes" id="UP000249417">
    <property type="component" value="Unassembled WGS sequence"/>
</dbReference>
<dbReference type="EMBL" id="QFQB01000073">
    <property type="protein sequence ID" value="PZQ44897.1"/>
    <property type="molecule type" value="Genomic_DNA"/>
</dbReference>